<evidence type="ECO:0000313" key="6">
    <source>
        <dbReference type="Proteomes" id="UP000636709"/>
    </source>
</evidence>
<accession>A0A835A2U3</accession>
<dbReference type="EMBL" id="JACEFO010002816">
    <property type="protein sequence ID" value="KAF8648393.1"/>
    <property type="molecule type" value="Genomic_DNA"/>
</dbReference>
<dbReference type="PROSITE" id="PS00375">
    <property type="entry name" value="UDPGT"/>
    <property type="match status" value="1"/>
</dbReference>
<evidence type="ECO:0000256" key="1">
    <source>
        <dbReference type="ARBA" id="ARBA00009995"/>
    </source>
</evidence>
<dbReference type="GO" id="GO:0080044">
    <property type="term" value="F:quercetin 7-O-glucosyltransferase activity"/>
    <property type="evidence" value="ECO:0007669"/>
    <property type="project" value="TreeGrafter"/>
</dbReference>
<name>A0A835A2U3_9POAL</name>
<gene>
    <name evidence="5" type="ORF">HU200_064981</name>
</gene>
<dbReference type="OrthoDB" id="5835829at2759"/>
<protein>
    <recommendedName>
        <fullName evidence="4">Glycosyltransferase</fullName>
        <ecNumber evidence="4">2.4.1.-</ecNumber>
    </recommendedName>
</protein>
<comment type="similarity">
    <text evidence="1 3">Belongs to the UDP-glycosyltransferase family.</text>
</comment>
<evidence type="ECO:0000256" key="3">
    <source>
        <dbReference type="RuleBase" id="RU003718"/>
    </source>
</evidence>
<dbReference type="EC" id="2.4.1.-" evidence="4"/>
<keyword evidence="3" id="KW-0328">Glycosyltransferase</keyword>
<dbReference type="InterPro" id="IPR002213">
    <property type="entry name" value="UDP_glucos_trans"/>
</dbReference>
<reference evidence="5" key="1">
    <citation type="submission" date="2020-07" db="EMBL/GenBank/DDBJ databases">
        <title>Genome sequence and genetic diversity analysis of an under-domesticated orphan crop, white fonio (Digitaria exilis).</title>
        <authorList>
            <person name="Bennetzen J.L."/>
            <person name="Chen S."/>
            <person name="Ma X."/>
            <person name="Wang X."/>
            <person name="Yssel A.E.J."/>
            <person name="Chaluvadi S.R."/>
            <person name="Johnson M."/>
            <person name="Gangashetty P."/>
            <person name="Hamidou F."/>
            <person name="Sanogo M.D."/>
            <person name="Zwaenepoel A."/>
            <person name="Wallace J."/>
            <person name="Van De Peer Y."/>
            <person name="Van Deynze A."/>
        </authorList>
    </citation>
    <scope>NUCLEOTIDE SEQUENCE</scope>
    <source>
        <tissue evidence="5">Leaves</tissue>
    </source>
</reference>
<dbReference type="SUPFAM" id="SSF53756">
    <property type="entry name" value="UDP-Glycosyltransferase/glycogen phosphorylase"/>
    <property type="match status" value="1"/>
</dbReference>
<dbReference type="Proteomes" id="UP000636709">
    <property type="component" value="Unassembled WGS sequence"/>
</dbReference>
<dbReference type="CDD" id="cd03784">
    <property type="entry name" value="GT1_Gtf-like"/>
    <property type="match status" value="1"/>
</dbReference>
<evidence type="ECO:0000256" key="4">
    <source>
        <dbReference type="RuleBase" id="RU362057"/>
    </source>
</evidence>
<dbReference type="PANTHER" id="PTHR11926:SF1534">
    <property type="entry name" value="GLYCOSYLTRANSFERASE"/>
    <property type="match status" value="1"/>
</dbReference>
<dbReference type="AlphaFoldDB" id="A0A835A2U3"/>
<dbReference type="Pfam" id="PF00201">
    <property type="entry name" value="UDPGT"/>
    <property type="match status" value="1"/>
</dbReference>
<dbReference type="PANTHER" id="PTHR11926">
    <property type="entry name" value="GLUCOSYL/GLUCURONOSYL TRANSFERASES"/>
    <property type="match status" value="1"/>
</dbReference>
<dbReference type="GO" id="GO:0080043">
    <property type="term" value="F:quercetin 3-O-glucosyltransferase activity"/>
    <property type="evidence" value="ECO:0007669"/>
    <property type="project" value="TreeGrafter"/>
</dbReference>
<dbReference type="Gene3D" id="3.40.50.2000">
    <property type="entry name" value="Glycogen Phosphorylase B"/>
    <property type="match status" value="3"/>
</dbReference>
<evidence type="ECO:0000256" key="2">
    <source>
        <dbReference type="ARBA" id="ARBA00022679"/>
    </source>
</evidence>
<organism evidence="5 6">
    <name type="scientific">Digitaria exilis</name>
    <dbReference type="NCBI Taxonomy" id="1010633"/>
    <lineage>
        <taxon>Eukaryota</taxon>
        <taxon>Viridiplantae</taxon>
        <taxon>Streptophyta</taxon>
        <taxon>Embryophyta</taxon>
        <taxon>Tracheophyta</taxon>
        <taxon>Spermatophyta</taxon>
        <taxon>Magnoliopsida</taxon>
        <taxon>Liliopsida</taxon>
        <taxon>Poales</taxon>
        <taxon>Poaceae</taxon>
        <taxon>PACMAD clade</taxon>
        <taxon>Panicoideae</taxon>
        <taxon>Panicodae</taxon>
        <taxon>Paniceae</taxon>
        <taxon>Anthephorinae</taxon>
        <taxon>Digitaria</taxon>
    </lineage>
</organism>
<proteinExistence type="inferred from homology"/>
<evidence type="ECO:0000313" key="5">
    <source>
        <dbReference type="EMBL" id="KAF8648393.1"/>
    </source>
</evidence>
<comment type="caution">
    <text evidence="5">The sequence shown here is derived from an EMBL/GenBank/DDBJ whole genome shotgun (WGS) entry which is preliminary data.</text>
</comment>
<sequence>MSSPQPHFLVLTFPFQGHIAPALRLAKRLRADAPDALVTFSTTEVAHRRMFPAQPDGAEVPADEHGGRLEFLPFSDGTEAGYVRSTDPGAFNTYMSSFHAEGARTVAEIVDALAACGRPVTRVVYTLLLPWAADVARDRGIPSALYWIQPVAVFAIYFHYFHGHGSVVAEHRHDPSFVVEFPGLTPLTIGDLPNFLTDAIDPSDFFHSVFNTFRDLMETLDKGEHQGHHPRQHYMEWLDAKPENSVVYVAFGSLATMGREQLDELLLGLEESGRPYLCVIRKDIKVALVDGEAEMLHERIKNGMVVEWCDQVRVLSHAAVGCFVTHCGWNSVLESVASGVPMVCVPRMSDQRMNAQLVVRNWGVGVRAQIDEGDVLRAAELRRCVEEVMDNPEVAAEVGKWKRIVVEATGKGGASDRNLMAFMDDGARSVLTNEPDRRSLCNALGSGYLSHNAYQALQTDSEQDPDSMRI</sequence>
<dbReference type="FunFam" id="3.40.50.2000:FF:000019">
    <property type="entry name" value="Glycosyltransferase"/>
    <property type="match status" value="1"/>
</dbReference>
<dbReference type="InterPro" id="IPR035595">
    <property type="entry name" value="UDP_glycos_trans_CS"/>
</dbReference>
<dbReference type="FunFam" id="3.40.50.2000:FF:000255">
    <property type="entry name" value="Glycosyltransferase"/>
    <property type="match status" value="1"/>
</dbReference>
<keyword evidence="2 3" id="KW-0808">Transferase</keyword>
<keyword evidence="6" id="KW-1185">Reference proteome</keyword>